<evidence type="ECO:0000313" key="2">
    <source>
        <dbReference type="Proteomes" id="UP000424462"/>
    </source>
</evidence>
<dbReference type="SUPFAM" id="SSF74650">
    <property type="entry name" value="Galactose mutarotase-like"/>
    <property type="match status" value="1"/>
</dbReference>
<dbReference type="InterPro" id="IPR014718">
    <property type="entry name" value="GH-type_carb-bd"/>
</dbReference>
<dbReference type="PANTHER" id="PTHR11122:SF13">
    <property type="entry name" value="GLUCOSE-6-PHOSPHATE 1-EPIMERASE"/>
    <property type="match status" value="1"/>
</dbReference>
<dbReference type="Gene3D" id="2.70.98.10">
    <property type="match status" value="1"/>
</dbReference>
<evidence type="ECO:0000313" key="1">
    <source>
        <dbReference type="EMBL" id="QGU07987.1"/>
    </source>
</evidence>
<dbReference type="GO" id="GO:0047938">
    <property type="term" value="F:glucose-6-phosphate 1-epimerase activity"/>
    <property type="evidence" value="ECO:0007669"/>
    <property type="project" value="UniProtKB-EC"/>
</dbReference>
<dbReference type="Pfam" id="PF01263">
    <property type="entry name" value="Aldose_epim"/>
    <property type="match status" value="1"/>
</dbReference>
<dbReference type="GO" id="GO:0030246">
    <property type="term" value="F:carbohydrate binding"/>
    <property type="evidence" value="ECO:0007669"/>
    <property type="project" value="InterPro"/>
</dbReference>
<organism evidence="1 2">
    <name type="scientific">Corynebacterium occultum</name>
    <dbReference type="NCBI Taxonomy" id="2675219"/>
    <lineage>
        <taxon>Bacteria</taxon>
        <taxon>Bacillati</taxon>
        <taxon>Actinomycetota</taxon>
        <taxon>Actinomycetes</taxon>
        <taxon>Mycobacteriales</taxon>
        <taxon>Corynebacteriaceae</taxon>
        <taxon>Corynebacterium</taxon>
    </lineage>
</organism>
<name>A0A6B8W7T0_9CORY</name>
<gene>
    <name evidence="1" type="primary">yeaD</name>
    <name evidence="1" type="ORF">COCCU_10340</name>
</gene>
<dbReference type="KEGG" id="cok:COCCU_10340"/>
<dbReference type="GO" id="GO:0005975">
    <property type="term" value="P:carbohydrate metabolic process"/>
    <property type="evidence" value="ECO:0007669"/>
    <property type="project" value="InterPro"/>
</dbReference>
<dbReference type="Proteomes" id="UP000424462">
    <property type="component" value="Chromosome"/>
</dbReference>
<sequence length="250" mass="26526">MSEIITAGPLRYTSHGAHLTAADTQLGDLLYLSTSATFGEGESIRGGVPIIAPWFNDLLGFTPAHGWARRSEWKTEEVEGGFDATLTWRGIELILTTRATADGFAQTLTATNLGQKEATIQLAFHPYFLVSDVTKISVEGADASPITFDGSLYDEFFAVAPTQDMATEAPVRIIDEGAERIISIYGYGSDHTVVWNPGEEKAAGMADVGPDEWRQFVCVEPAKLGAGRGGITLPSGAGATLGMLVGVSAL</sequence>
<dbReference type="EMBL" id="CP046455">
    <property type="protein sequence ID" value="QGU07987.1"/>
    <property type="molecule type" value="Genomic_DNA"/>
</dbReference>
<dbReference type="InterPro" id="IPR011013">
    <property type="entry name" value="Gal_mutarotase_sf_dom"/>
</dbReference>
<accession>A0A6B8W7T0</accession>
<dbReference type="AlphaFoldDB" id="A0A6B8W7T0"/>
<reference evidence="1 2" key="1">
    <citation type="submission" date="2019-11" db="EMBL/GenBank/DDBJ databases">
        <title>Complete genome sequence of Corynebacterium kalinowskii 1959, a novel Corynebacterium species isolated from soil of a small paddock in Vilsendorf, Germany.</title>
        <authorList>
            <person name="Schaffert L."/>
            <person name="Ruwe M."/>
            <person name="Milse J."/>
            <person name="Hanuschka K."/>
            <person name="Ortseifen V."/>
            <person name="Droste J."/>
            <person name="Brandt D."/>
            <person name="Schlueter L."/>
            <person name="Kutter Y."/>
            <person name="Vinke S."/>
            <person name="Viehoefer P."/>
            <person name="Jacob L."/>
            <person name="Luebke N.-C."/>
            <person name="Schulte-Berndt E."/>
            <person name="Hain C."/>
            <person name="Linder M."/>
            <person name="Schmidt P."/>
            <person name="Wollenschlaeger L."/>
            <person name="Luttermann T."/>
            <person name="Thieme E."/>
            <person name="Hassa J."/>
            <person name="Haak M."/>
            <person name="Wittchen M."/>
            <person name="Mentz A."/>
            <person name="Persicke M."/>
            <person name="Busche T."/>
            <person name="Ruckert C."/>
        </authorList>
    </citation>
    <scope>NUCLEOTIDE SEQUENCE [LARGE SCALE GENOMIC DNA]</scope>
    <source>
        <strain evidence="1 2">2039</strain>
    </source>
</reference>
<dbReference type="RefSeq" id="WP_156231417.1">
    <property type="nucleotide sequence ID" value="NZ_CP046455.1"/>
</dbReference>
<dbReference type="InterPro" id="IPR008183">
    <property type="entry name" value="Aldose_1/G6P_1-epimerase"/>
</dbReference>
<keyword evidence="2" id="KW-1185">Reference proteome</keyword>
<dbReference type="PANTHER" id="PTHR11122">
    <property type="entry name" value="APOSPORY-ASSOCIATED PROTEIN C-RELATED"/>
    <property type="match status" value="1"/>
</dbReference>
<protein>
    <submittedName>
        <fullName evidence="1">Glucose-6-phosphate 1-epimerase</fullName>
        <ecNumber evidence="1">5.1.3.15</ecNumber>
    </submittedName>
</protein>
<keyword evidence="1" id="KW-0413">Isomerase</keyword>
<proteinExistence type="predicted"/>
<dbReference type="GO" id="GO:0005737">
    <property type="term" value="C:cytoplasm"/>
    <property type="evidence" value="ECO:0007669"/>
    <property type="project" value="TreeGrafter"/>
</dbReference>
<dbReference type="EC" id="5.1.3.15" evidence="1"/>